<evidence type="ECO:0000256" key="1">
    <source>
        <dbReference type="ARBA" id="ARBA00008542"/>
    </source>
</evidence>
<comment type="similarity">
    <text evidence="1">Belongs to the peptidase C56 family.</text>
</comment>
<dbReference type="Proteomes" id="UP001500121">
    <property type="component" value="Unassembled WGS sequence"/>
</dbReference>
<proteinExistence type="inferred from homology"/>
<gene>
    <name evidence="3" type="ORF">GCM10025783_00480</name>
</gene>
<organism evidence="3 4">
    <name type="scientific">Amnibacterium soli</name>
    <dbReference type="NCBI Taxonomy" id="1282736"/>
    <lineage>
        <taxon>Bacteria</taxon>
        <taxon>Bacillati</taxon>
        <taxon>Actinomycetota</taxon>
        <taxon>Actinomycetes</taxon>
        <taxon>Micrococcales</taxon>
        <taxon>Microbacteriaceae</taxon>
        <taxon>Amnibacterium</taxon>
    </lineage>
</organism>
<keyword evidence="4" id="KW-1185">Reference proteome</keyword>
<dbReference type="Gene3D" id="3.40.50.880">
    <property type="match status" value="1"/>
</dbReference>
<dbReference type="Pfam" id="PF01965">
    <property type="entry name" value="DJ-1_PfpI"/>
    <property type="match status" value="1"/>
</dbReference>
<dbReference type="NCBIfam" id="TIGR01382">
    <property type="entry name" value="PfpI"/>
    <property type="match status" value="1"/>
</dbReference>
<dbReference type="PANTHER" id="PTHR42733">
    <property type="entry name" value="DJ-1 PROTEIN"/>
    <property type="match status" value="1"/>
</dbReference>
<dbReference type="InterPro" id="IPR002818">
    <property type="entry name" value="DJ-1/PfpI"/>
</dbReference>
<dbReference type="SUPFAM" id="SSF52317">
    <property type="entry name" value="Class I glutamine amidotransferase-like"/>
    <property type="match status" value="1"/>
</dbReference>
<dbReference type="RefSeq" id="WP_345478879.1">
    <property type="nucleotide sequence ID" value="NZ_BAABLP010000001.1"/>
</dbReference>
<dbReference type="InterPro" id="IPR029062">
    <property type="entry name" value="Class_I_gatase-like"/>
</dbReference>
<comment type="caution">
    <text evidence="3">The sequence shown here is derived from an EMBL/GenBank/DDBJ whole genome shotgun (WGS) entry which is preliminary data.</text>
</comment>
<feature type="domain" description="DJ-1/PfpI" evidence="2">
    <location>
        <begin position="14"/>
        <end position="183"/>
    </location>
</feature>
<name>A0ABP8YRV0_9MICO</name>
<dbReference type="PANTHER" id="PTHR42733:SF12">
    <property type="entry name" value="PROTEINASE"/>
    <property type="match status" value="1"/>
</dbReference>
<evidence type="ECO:0000313" key="3">
    <source>
        <dbReference type="EMBL" id="GAA4734729.1"/>
    </source>
</evidence>
<evidence type="ECO:0000259" key="2">
    <source>
        <dbReference type="Pfam" id="PF01965"/>
    </source>
</evidence>
<protein>
    <submittedName>
        <fullName evidence="3">Type 1 glutamine amidotransferase domain-containing protein</fullName>
    </submittedName>
</protein>
<evidence type="ECO:0000313" key="4">
    <source>
        <dbReference type="Proteomes" id="UP001500121"/>
    </source>
</evidence>
<dbReference type="CDD" id="cd03134">
    <property type="entry name" value="GATase1_PfpI_like"/>
    <property type="match status" value="1"/>
</dbReference>
<dbReference type="PROSITE" id="PS51276">
    <property type="entry name" value="PEPTIDASE_C56_PFPI"/>
    <property type="match status" value="1"/>
</dbReference>
<dbReference type="InterPro" id="IPR006286">
    <property type="entry name" value="C56_PfpI-like"/>
</dbReference>
<keyword evidence="3" id="KW-0315">Glutamine amidotransferase</keyword>
<dbReference type="EMBL" id="BAABLP010000001">
    <property type="protein sequence ID" value="GAA4734729.1"/>
    <property type="molecule type" value="Genomic_DNA"/>
</dbReference>
<reference evidence="4" key="1">
    <citation type="journal article" date="2019" name="Int. J. Syst. Evol. Microbiol.">
        <title>The Global Catalogue of Microorganisms (GCM) 10K type strain sequencing project: providing services to taxonomists for standard genome sequencing and annotation.</title>
        <authorList>
            <consortium name="The Broad Institute Genomics Platform"/>
            <consortium name="The Broad Institute Genome Sequencing Center for Infectious Disease"/>
            <person name="Wu L."/>
            <person name="Ma J."/>
        </authorList>
    </citation>
    <scope>NUCLEOTIDE SEQUENCE [LARGE SCALE GENOMIC DNA]</scope>
    <source>
        <strain evidence="4">JCM 19015</strain>
    </source>
</reference>
<sequence>MTDISDADLSGRTVLALVTNYGVEQDELVVPVQHLRDRGATVEIAAQQRDDVVTLVGDKDPGQKVTPSTTIDAVDASGYDLLLLPGGSINADTLRLDGKAVAITKAFANAGKPIAAICHAPWTLIEAGAVEGKRLTSYASLQTDLRNAGGDWADEAVVVDDTRGFALITSRDPDDLDAFTGAIDQVLVAASA</sequence>
<accession>A0ABP8YRV0</accession>